<dbReference type="Gene3D" id="1.20.1640.10">
    <property type="entry name" value="Multidrug efflux transporter AcrB transmembrane domain"/>
    <property type="match status" value="2"/>
</dbReference>
<protein>
    <submittedName>
        <fullName evidence="10">RND superfamily putative drug exporter</fullName>
    </submittedName>
</protein>
<dbReference type="InterPro" id="IPR050545">
    <property type="entry name" value="Mycobact_MmpL"/>
</dbReference>
<feature type="region of interest" description="Disordered" evidence="7">
    <location>
        <begin position="717"/>
        <end position="743"/>
    </location>
</feature>
<dbReference type="Proteomes" id="UP000516957">
    <property type="component" value="Unassembled WGS sequence"/>
</dbReference>
<feature type="transmembrane region" description="Helical" evidence="8">
    <location>
        <begin position="635"/>
        <end position="655"/>
    </location>
</feature>
<organism evidence="10 11">
    <name type="scientific">Nocardioides marinisabuli</name>
    <dbReference type="NCBI Taxonomy" id="419476"/>
    <lineage>
        <taxon>Bacteria</taxon>
        <taxon>Bacillati</taxon>
        <taxon>Actinomycetota</taxon>
        <taxon>Actinomycetes</taxon>
        <taxon>Propionibacteriales</taxon>
        <taxon>Nocardioidaceae</taxon>
        <taxon>Nocardioides</taxon>
    </lineage>
</organism>
<keyword evidence="4 8" id="KW-0812">Transmembrane</keyword>
<feature type="domain" description="SSD" evidence="9">
    <location>
        <begin position="525"/>
        <end position="690"/>
    </location>
</feature>
<sequence length="743" mass="75692">MASLLYRIGRFAFERRRLVLAAWLLVLVAAGGLAGAFSKNADAQLTIPGVESVTATELLQDRFPQGAAGGATARVVFAAPDGEQVSDPQNRTAIEESLAAVGQAAQVAAVSDPFESQSVSPDGTVAYATVSYAVAVDAITEEAREGLLDSGEAAEAAGLQVEVGGEATQAEAHQSAAEAIGVLVAMLVLAVTFGSLVAAGLPLLTALIGVGVGMAGTLALSAVVDLTSTAPTLGLMVGLAVGIDYALFISIRHKQHLAEGMDPHESAGMSVGTAGSAVVFAGATVMIALAGLTVVGIPFLTTMGLVAAGMVGVAVLVALTLVPALLGFAGRSFNKYPVPGLKGRQARLASNESTGTRWAKLVTKRPAAFLLAAVIGTGILAVPALDLELGLPDEGNLSSETTQRQAYDLLADGFGPGFNGPLTVVVDGAGTGGVQEAADTTVEALSGLDDVAGVAPATLNPAGDTAIITVFPESGPADSATKDLVGSIRDLQPEVAEATGGEIYVTGNTALGIDISDKLTGALPLFLIVVVGLSLVLLTVAFRSILVPLKATAGFLLSLAATFGALVAVFQWGWLAELIGVESTGPIISFLPILLVGLLFGLAMDYEVFLVSRMREDYVHGASPRESIVGGFRHGARVVTAAALIMASVFAGFILGDDATIKSIGFALAFGVLIDAFVVRMTMVPAVMALLGDKAWYLPSWLDRILPDVDIEGAKLERDHPAEPAAGAEDPTSDGDQVPQPVG</sequence>
<feature type="transmembrane region" description="Helical" evidence="8">
    <location>
        <begin position="206"/>
        <end position="224"/>
    </location>
</feature>
<evidence type="ECO:0000259" key="9">
    <source>
        <dbReference type="PROSITE" id="PS50156"/>
    </source>
</evidence>
<evidence type="ECO:0000256" key="1">
    <source>
        <dbReference type="ARBA" id="ARBA00004651"/>
    </source>
</evidence>
<evidence type="ECO:0000256" key="7">
    <source>
        <dbReference type="SAM" id="MobiDB-lite"/>
    </source>
</evidence>
<proteinExistence type="inferred from homology"/>
<evidence type="ECO:0000256" key="3">
    <source>
        <dbReference type="ARBA" id="ARBA00022475"/>
    </source>
</evidence>
<dbReference type="RefSeq" id="WP_179614501.1">
    <property type="nucleotide sequence ID" value="NZ_CP059163.1"/>
</dbReference>
<feature type="transmembrane region" description="Helical" evidence="8">
    <location>
        <begin position="667"/>
        <end position="691"/>
    </location>
</feature>
<dbReference type="InterPro" id="IPR004869">
    <property type="entry name" value="MMPL_dom"/>
</dbReference>
<keyword evidence="5 8" id="KW-1133">Transmembrane helix</keyword>
<dbReference type="EMBL" id="JACCBE010000001">
    <property type="protein sequence ID" value="NYD56625.1"/>
    <property type="molecule type" value="Genomic_DNA"/>
</dbReference>
<keyword evidence="11" id="KW-1185">Reference proteome</keyword>
<evidence type="ECO:0000313" key="10">
    <source>
        <dbReference type="EMBL" id="NYD56625.1"/>
    </source>
</evidence>
<dbReference type="GO" id="GO:0005886">
    <property type="term" value="C:plasma membrane"/>
    <property type="evidence" value="ECO:0007669"/>
    <property type="project" value="UniProtKB-SubCell"/>
</dbReference>
<accession>A0A7Y9EZ33</accession>
<feature type="transmembrane region" description="Helical" evidence="8">
    <location>
        <begin position="303"/>
        <end position="326"/>
    </location>
</feature>
<feature type="transmembrane region" description="Helical" evidence="8">
    <location>
        <begin position="271"/>
        <end position="297"/>
    </location>
</feature>
<name>A0A7Y9EZ33_9ACTN</name>
<evidence type="ECO:0000256" key="5">
    <source>
        <dbReference type="ARBA" id="ARBA00022989"/>
    </source>
</evidence>
<keyword evidence="3" id="KW-1003">Cell membrane</keyword>
<feature type="transmembrane region" description="Helical" evidence="8">
    <location>
        <begin position="230"/>
        <end position="251"/>
    </location>
</feature>
<feature type="transmembrane region" description="Helical" evidence="8">
    <location>
        <begin position="367"/>
        <end position="385"/>
    </location>
</feature>
<dbReference type="Pfam" id="PF03176">
    <property type="entry name" value="MMPL"/>
    <property type="match status" value="2"/>
</dbReference>
<dbReference type="PANTHER" id="PTHR33406">
    <property type="entry name" value="MEMBRANE PROTEIN MJ1562-RELATED"/>
    <property type="match status" value="1"/>
</dbReference>
<evidence type="ECO:0000256" key="8">
    <source>
        <dbReference type="SAM" id="Phobius"/>
    </source>
</evidence>
<dbReference type="AlphaFoldDB" id="A0A7Y9EZ33"/>
<comment type="similarity">
    <text evidence="2">Belongs to the resistance-nodulation-cell division (RND) (TC 2.A.6) family. MmpL subfamily.</text>
</comment>
<dbReference type="SUPFAM" id="SSF82866">
    <property type="entry name" value="Multidrug efflux transporter AcrB transmembrane domain"/>
    <property type="match status" value="2"/>
</dbReference>
<evidence type="ECO:0000256" key="4">
    <source>
        <dbReference type="ARBA" id="ARBA00022692"/>
    </source>
</evidence>
<feature type="domain" description="SSD" evidence="9">
    <location>
        <begin position="196"/>
        <end position="328"/>
    </location>
</feature>
<comment type="subcellular location">
    <subcellularLocation>
        <location evidence="1">Cell membrane</location>
        <topology evidence="1">Multi-pass membrane protein</topology>
    </subcellularLocation>
</comment>
<reference evidence="10 11" key="1">
    <citation type="submission" date="2020-07" db="EMBL/GenBank/DDBJ databases">
        <title>Sequencing the genomes of 1000 actinobacteria strains.</title>
        <authorList>
            <person name="Klenk H.-P."/>
        </authorList>
    </citation>
    <scope>NUCLEOTIDE SEQUENCE [LARGE SCALE GENOMIC DNA]</scope>
    <source>
        <strain evidence="10 11">DSM 18965</strain>
    </source>
</reference>
<dbReference type="PANTHER" id="PTHR33406:SF11">
    <property type="entry name" value="MEMBRANE PROTEIN SCO6666-RELATED"/>
    <property type="match status" value="1"/>
</dbReference>
<evidence type="ECO:0000256" key="6">
    <source>
        <dbReference type="ARBA" id="ARBA00023136"/>
    </source>
</evidence>
<feature type="transmembrane region" description="Helical" evidence="8">
    <location>
        <begin position="587"/>
        <end position="606"/>
    </location>
</feature>
<comment type="caution">
    <text evidence="10">The sequence shown here is derived from an EMBL/GenBank/DDBJ whole genome shotgun (WGS) entry which is preliminary data.</text>
</comment>
<feature type="transmembrane region" description="Helical" evidence="8">
    <location>
        <begin position="554"/>
        <end position="575"/>
    </location>
</feature>
<keyword evidence="6 8" id="KW-0472">Membrane</keyword>
<evidence type="ECO:0000313" key="11">
    <source>
        <dbReference type="Proteomes" id="UP000516957"/>
    </source>
</evidence>
<feature type="transmembrane region" description="Helical" evidence="8">
    <location>
        <begin position="521"/>
        <end position="542"/>
    </location>
</feature>
<dbReference type="PROSITE" id="PS50156">
    <property type="entry name" value="SSD"/>
    <property type="match status" value="2"/>
</dbReference>
<feature type="transmembrane region" description="Helical" evidence="8">
    <location>
        <begin position="179"/>
        <end position="199"/>
    </location>
</feature>
<evidence type="ECO:0000256" key="2">
    <source>
        <dbReference type="ARBA" id="ARBA00010157"/>
    </source>
</evidence>
<dbReference type="InterPro" id="IPR000731">
    <property type="entry name" value="SSD"/>
</dbReference>
<gene>
    <name evidence="10" type="ORF">BKA08_000863</name>
</gene>